<keyword evidence="2" id="KW-1185">Reference proteome</keyword>
<dbReference type="KEGG" id="hnv:DDQ68_04880"/>
<proteinExistence type="predicted"/>
<evidence type="ECO:0000313" key="1">
    <source>
        <dbReference type="EMBL" id="AWM32184.1"/>
    </source>
</evidence>
<accession>A0A2Z3GS01</accession>
<evidence type="ECO:0000313" key="2">
    <source>
        <dbReference type="Proteomes" id="UP000245999"/>
    </source>
</evidence>
<sequence>MTYYLVTYTGPFGYLKPWTAVRDGETYSQQFLTPSVIEGMRQKLGVSAILRHKITYTGLSMQQEQTHPRGWIHEKKRQQMTRPRAILVRGVLLAPELHLAFASAAEAEVAASQHLCLCRNEDIVLPVAQLTISEAEFDTLLGFELRPTEATEPGTFLVGFNRFKAGAPMHGRLEIVGNPIRPVGLLA</sequence>
<dbReference type="Proteomes" id="UP000245999">
    <property type="component" value="Chromosome"/>
</dbReference>
<name>A0A2Z3GS01_9BACT</name>
<protein>
    <submittedName>
        <fullName evidence="1">Uncharacterized protein</fullName>
    </submittedName>
</protein>
<dbReference type="RefSeq" id="WP_109655307.1">
    <property type="nucleotide sequence ID" value="NZ_CP029145.1"/>
</dbReference>
<dbReference type="OrthoDB" id="5417901at2"/>
<dbReference type="EMBL" id="CP029145">
    <property type="protein sequence ID" value="AWM32184.1"/>
    <property type="molecule type" value="Genomic_DNA"/>
</dbReference>
<gene>
    <name evidence="1" type="ORF">DDQ68_04880</name>
</gene>
<reference evidence="2" key="1">
    <citation type="submission" date="2018-04" db="EMBL/GenBank/DDBJ databases">
        <title>Complete genome of Antarctic heterotrophic bacterium Hymenobacter nivis.</title>
        <authorList>
            <person name="Terashima M."/>
        </authorList>
    </citation>
    <scope>NUCLEOTIDE SEQUENCE [LARGE SCALE GENOMIC DNA]</scope>
    <source>
        <strain evidence="2">NBRC 111535</strain>
    </source>
</reference>
<dbReference type="AlphaFoldDB" id="A0A2Z3GS01"/>
<organism evidence="1 2">
    <name type="scientific">Hymenobacter nivis</name>
    <dbReference type="NCBI Taxonomy" id="1850093"/>
    <lineage>
        <taxon>Bacteria</taxon>
        <taxon>Pseudomonadati</taxon>
        <taxon>Bacteroidota</taxon>
        <taxon>Cytophagia</taxon>
        <taxon>Cytophagales</taxon>
        <taxon>Hymenobacteraceae</taxon>
        <taxon>Hymenobacter</taxon>
    </lineage>
</organism>